<evidence type="ECO:0000313" key="3">
    <source>
        <dbReference type="Proteomes" id="UP000595437"/>
    </source>
</evidence>
<proteinExistence type="predicted"/>
<accession>A0A7T8KDC3</accession>
<name>A0A7T8KDC3_CALRO</name>
<feature type="compositionally biased region" description="Basic and acidic residues" evidence="1">
    <location>
        <begin position="96"/>
        <end position="110"/>
    </location>
</feature>
<dbReference type="EMBL" id="CP045893">
    <property type="protein sequence ID" value="QQP53821.1"/>
    <property type="molecule type" value="Genomic_DNA"/>
</dbReference>
<feature type="region of interest" description="Disordered" evidence="1">
    <location>
        <begin position="31"/>
        <end position="132"/>
    </location>
</feature>
<evidence type="ECO:0000256" key="1">
    <source>
        <dbReference type="SAM" id="MobiDB-lite"/>
    </source>
</evidence>
<sequence>LYLSVDPQAFKDPQTIDFTLYIASARKLHFQDTQDAPIVEEKEETVEKDDKEDEDNELDNNKENENQKTNNHRYSSKDEKRAQRRENNENFLGTGKYDKKDRKNIIKEAENPLTRSIGLTGGVHKDNKNSRN</sequence>
<organism evidence="2 3">
    <name type="scientific">Caligus rogercresseyi</name>
    <name type="common">Sea louse</name>
    <dbReference type="NCBI Taxonomy" id="217165"/>
    <lineage>
        <taxon>Eukaryota</taxon>
        <taxon>Metazoa</taxon>
        <taxon>Ecdysozoa</taxon>
        <taxon>Arthropoda</taxon>
        <taxon>Crustacea</taxon>
        <taxon>Multicrustacea</taxon>
        <taxon>Hexanauplia</taxon>
        <taxon>Copepoda</taxon>
        <taxon>Siphonostomatoida</taxon>
        <taxon>Caligidae</taxon>
        <taxon>Caligus</taxon>
    </lineage>
</organism>
<evidence type="ECO:0000313" key="2">
    <source>
        <dbReference type="EMBL" id="QQP53821.1"/>
    </source>
</evidence>
<reference evidence="3" key="1">
    <citation type="submission" date="2021-01" db="EMBL/GenBank/DDBJ databases">
        <title>Caligus Genome Assembly.</title>
        <authorList>
            <person name="Gallardo-Escarate C."/>
        </authorList>
    </citation>
    <scope>NUCLEOTIDE SEQUENCE [LARGE SCALE GENOMIC DNA]</scope>
</reference>
<feature type="compositionally biased region" description="Acidic residues" evidence="1">
    <location>
        <begin position="41"/>
        <end position="58"/>
    </location>
</feature>
<dbReference type="AlphaFoldDB" id="A0A7T8KDC3"/>
<gene>
    <name evidence="2" type="ORF">FKW44_006439</name>
</gene>
<dbReference type="Proteomes" id="UP000595437">
    <property type="component" value="Chromosome 4"/>
</dbReference>
<feature type="compositionally biased region" description="Basic and acidic residues" evidence="1">
    <location>
        <begin position="123"/>
        <end position="132"/>
    </location>
</feature>
<feature type="non-terminal residue" evidence="2">
    <location>
        <position position="1"/>
    </location>
</feature>
<feature type="compositionally biased region" description="Basic and acidic residues" evidence="1">
    <location>
        <begin position="75"/>
        <end position="88"/>
    </location>
</feature>
<keyword evidence="3" id="KW-1185">Reference proteome</keyword>
<protein>
    <submittedName>
        <fullName evidence="2">Uncharacterized protein</fullName>
    </submittedName>
</protein>